<dbReference type="Pfam" id="PF12686">
    <property type="entry name" value="DUF3800"/>
    <property type="match status" value="1"/>
</dbReference>
<accession>A0AAJ1R9Y1</accession>
<organism evidence="1 2">
    <name type="scientific">Oenococcus sicerae</name>
    <dbReference type="NCBI Taxonomy" id="2203724"/>
    <lineage>
        <taxon>Bacteria</taxon>
        <taxon>Bacillati</taxon>
        <taxon>Bacillota</taxon>
        <taxon>Bacilli</taxon>
        <taxon>Lactobacillales</taxon>
        <taxon>Lactobacillaceae</taxon>
        <taxon>Oenococcus</taxon>
    </lineage>
</organism>
<dbReference type="EMBL" id="SDWY01000004">
    <property type="protein sequence ID" value="MDN6900813.1"/>
    <property type="molecule type" value="Genomic_DNA"/>
</dbReference>
<evidence type="ECO:0000313" key="2">
    <source>
        <dbReference type="Proteomes" id="UP001167919"/>
    </source>
</evidence>
<dbReference type="RefSeq" id="WP_301711414.1">
    <property type="nucleotide sequence ID" value="NZ_SDWY01000004.1"/>
</dbReference>
<proteinExistence type="predicted"/>
<dbReference type="AlphaFoldDB" id="A0AAJ1R9Y1"/>
<name>A0AAJ1R9Y1_9LACO</name>
<comment type="caution">
    <text evidence="1">The sequence shown here is derived from an EMBL/GenBank/DDBJ whole genome shotgun (WGS) entry which is preliminary data.</text>
</comment>
<sequence>MDETGTSDLKGIADTEKRNGKNQWFTLVGLIIDRSDYQTIRDSILNIKNKYWQNGRLYGPIGSK</sequence>
<dbReference type="Proteomes" id="UP001167919">
    <property type="component" value="Unassembled WGS sequence"/>
</dbReference>
<dbReference type="InterPro" id="IPR024524">
    <property type="entry name" value="DUF3800"/>
</dbReference>
<gene>
    <name evidence="1" type="ORF">EVC35_07355</name>
</gene>
<protein>
    <submittedName>
        <fullName evidence="1">DUF3800 domain-containing protein</fullName>
    </submittedName>
</protein>
<reference evidence="1" key="1">
    <citation type="submission" date="2019-01" db="EMBL/GenBank/DDBJ databases">
        <title>Oenococcus sicerae UCMA17102.</title>
        <authorList>
            <person name="Cousin F.J."/>
            <person name="Le Guellec R."/>
            <person name="Cretenet M."/>
        </authorList>
    </citation>
    <scope>NUCLEOTIDE SEQUENCE</scope>
    <source>
        <strain evidence="1">UCMA17102</strain>
    </source>
</reference>
<evidence type="ECO:0000313" key="1">
    <source>
        <dbReference type="EMBL" id="MDN6900813.1"/>
    </source>
</evidence>